<evidence type="ECO:0000256" key="4">
    <source>
        <dbReference type="SAM" id="SignalP"/>
    </source>
</evidence>
<feature type="compositionally biased region" description="Polar residues" evidence="3">
    <location>
        <begin position="31"/>
        <end position="40"/>
    </location>
</feature>
<feature type="signal peptide" evidence="4">
    <location>
        <begin position="1"/>
        <end position="21"/>
    </location>
</feature>
<dbReference type="GO" id="GO:0003676">
    <property type="term" value="F:nucleic acid binding"/>
    <property type="evidence" value="ECO:0007669"/>
    <property type="project" value="InterPro"/>
</dbReference>
<evidence type="ECO:0000259" key="5">
    <source>
        <dbReference type="SMART" id="SM00477"/>
    </source>
</evidence>
<keyword evidence="4" id="KW-0732">Signal</keyword>
<name>A0A9R1CXV4_9BACT</name>
<feature type="chain" id="PRO_5040403968" description="DNA/RNA non-specific endonuclease" evidence="4">
    <location>
        <begin position="22"/>
        <end position="303"/>
    </location>
</feature>
<evidence type="ECO:0008006" key="9">
    <source>
        <dbReference type="Google" id="ProtNLM"/>
    </source>
</evidence>
<dbReference type="SUPFAM" id="SSF54060">
    <property type="entry name" value="His-Me finger endonucleases"/>
    <property type="match status" value="1"/>
</dbReference>
<reference evidence="7" key="1">
    <citation type="journal article" date="2022" name="Int. J. Syst. Evol. Microbiol.">
        <title>Prevotella lacticifex sp. nov., isolated from the rumen of cows.</title>
        <authorList>
            <person name="Shinkai T."/>
            <person name="Ikeyama N."/>
            <person name="Kumagai M."/>
            <person name="Ohmori H."/>
            <person name="Sakamoto M."/>
            <person name="Ohkuma M."/>
            <person name="Mitsumori M."/>
        </authorList>
    </citation>
    <scope>NUCLEOTIDE SEQUENCE</scope>
    <source>
        <strain evidence="7">R5076</strain>
    </source>
</reference>
<organism evidence="7 8">
    <name type="scientific">Prevotella lacticifex</name>
    <dbReference type="NCBI Taxonomy" id="2854755"/>
    <lineage>
        <taxon>Bacteria</taxon>
        <taxon>Pseudomonadati</taxon>
        <taxon>Bacteroidota</taxon>
        <taxon>Bacteroidia</taxon>
        <taxon>Bacteroidales</taxon>
        <taxon>Prevotellaceae</taxon>
        <taxon>Prevotella</taxon>
    </lineage>
</organism>
<protein>
    <recommendedName>
        <fullName evidence="9">DNA/RNA non-specific endonuclease</fullName>
    </recommendedName>
</protein>
<dbReference type="InterPro" id="IPR040255">
    <property type="entry name" value="Non-specific_endonuclease"/>
</dbReference>
<dbReference type="PROSITE" id="PS51257">
    <property type="entry name" value="PROKAR_LIPOPROTEIN"/>
    <property type="match status" value="1"/>
</dbReference>
<dbReference type="RefSeq" id="WP_223929260.1">
    <property type="nucleotide sequence ID" value="NZ_BPTU01000001.1"/>
</dbReference>
<evidence type="ECO:0000256" key="2">
    <source>
        <dbReference type="PIRSR" id="PIRSR640255-2"/>
    </source>
</evidence>
<evidence type="ECO:0000259" key="6">
    <source>
        <dbReference type="SMART" id="SM00892"/>
    </source>
</evidence>
<feature type="compositionally biased region" description="Low complexity" evidence="3">
    <location>
        <begin position="41"/>
        <end position="52"/>
    </location>
</feature>
<dbReference type="InterPro" id="IPR044925">
    <property type="entry name" value="His-Me_finger_sf"/>
</dbReference>
<feature type="binding site" evidence="2">
    <location>
        <position position="178"/>
    </location>
    <ligand>
        <name>Mg(2+)</name>
        <dbReference type="ChEBI" id="CHEBI:18420"/>
        <note>catalytic</note>
    </ligand>
</feature>
<feature type="domain" description="ENPP1-3/EXOG-like endonuclease/phosphodiesterase" evidence="5">
    <location>
        <begin position="77"/>
        <end position="283"/>
    </location>
</feature>
<dbReference type="InterPro" id="IPR020821">
    <property type="entry name" value="ENPP1-3/EXOG-like_nuc-like"/>
</dbReference>
<comment type="caution">
    <text evidence="7">The sequence shown here is derived from an EMBL/GenBank/DDBJ whole genome shotgun (WGS) entry which is preliminary data.</text>
</comment>
<evidence type="ECO:0000313" key="7">
    <source>
        <dbReference type="EMBL" id="GJG58455.1"/>
    </source>
</evidence>
<dbReference type="GO" id="GO:0016787">
    <property type="term" value="F:hydrolase activity"/>
    <property type="evidence" value="ECO:0007669"/>
    <property type="project" value="InterPro"/>
</dbReference>
<dbReference type="Proteomes" id="UP000825483">
    <property type="component" value="Unassembled WGS sequence"/>
</dbReference>
<dbReference type="InterPro" id="IPR044929">
    <property type="entry name" value="DNA/RNA_non-sp_Endonuclease_sf"/>
</dbReference>
<dbReference type="PANTHER" id="PTHR13966:SF5">
    <property type="entry name" value="ENDONUCLEASE G, MITOCHONDRIAL"/>
    <property type="match status" value="1"/>
</dbReference>
<keyword evidence="8" id="KW-1185">Reference proteome</keyword>
<keyword evidence="2" id="KW-0479">Metal-binding</keyword>
<sequence>MNKFVSLSHSLFLRLSLAVFAAVSLAACSGSDNGPSSSAETNTNSNLSNPNPVVHRLEFPRLKGGQSLVVTHYDKGEVNYSVEWDSVRRSARWSAYEMYSSNRETHTSRYYPDGNDPQYPTDPDLHCSTAWTVSNDPFYRSNYDHGHLCPSADRLNSFTSNYQTFYLTNMMPQVKGFNAGVWANMEKWVRSQIHIGSRDTLYVVKGGTIDDPSQIKSDKVHGMIIPEYYFMALLMKNSTGYKAMGFKIEHKVSSDSNLAKYVVNIDTLEKFTGIDFFCNLPDAIENHVESLPLENVLRAWGFN</sequence>
<feature type="domain" description="DNA/RNA non-specific endonuclease/pyrophosphatase/phosphodiesterase" evidence="6">
    <location>
        <begin position="76"/>
        <end position="283"/>
    </location>
</feature>
<accession>A0A9R1CXV4</accession>
<evidence type="ECO:0000256" key="1">
    <source>
        <dbReference type="PIRSR" id="PIRSR640255-1"/>
    </source>
</evidence>
<dbReference type="PANTHER" id="PTHR13966">
    <property type="entry name" value="ENDONUCLEASE RELATED"/>
    <property type="match status" value="1"/>
</dbReference>
<dbReference type="GeneID" id="72467509"/>
<dbReference type="Pfam" id="PF01223">
    <property type="entry name" value="Endonuclease_NS"/>
    <property type="match status" value="1"/>
</dbReference>
<dbReference type="InterPro" id="IPR001604">
    <property type="entry name" value="Endo_G_ENPP1-like_dom"/>
</dbReference>
<dbReference type="GO" id="GO:0004519">
    <property type="term" value="F:endonuclease activity"/>
    <property type="evidence" value="ECO:0007669"/>
    <property type="project" value="TreeGrafter"/>
</dbReference>
<dbReference type="SMART" id="SM00477">
    <property type="entry name" value="NUC"/>
    <property type="match status" value="1"/>
</dbReference>
<dbReference type="GO" id="GO:0046872">
    <property type="term" value="F:metal ion binding"/>
    <property type="evidence" value="ECO:0007669"/>
    <property type="project" value="UniProtKB-KW"/>
</dbReference>
<evidence type="ECO:0000313" key="8">
    <source>
        <dbReference type="Proteomes" id="UP000825483"/>
    </source>
</evidence>
<feature type="active site" description="Proton acceptor" evidence="1">
    <location>
        <position position="147"/>
    </location>
</feature>
<dbReference type="SMART" id="SM00892">
    <property type="entry name" value="Endonuclease_NS"/>
    <property type="match status" value="1"/>
</dbReference>
<feature type="region of interest" description="Disordered" evidence="3">
    <location>
        <begin position="31"/>
        <end position="52"/>
    </location>
</feature>
<dbReference type="Gene3D" id="3.40.570.10">
    <property type="entry name" value="Extracellular Endonuclease, subunit A"/>
    <property type="match status" value="1"/>
</dbReference>
<dbReference type="AlphaFoldDB" id="A0A9R1CXV4"/>
<dbReference type="EMBL" id="BPUB01000001">
    <property type="protein sequence ID" value="GJG58455.1"/>
    <property type="molecule type" value="Genomic_DNA"/>
</dbReference>
<evidence type="ECO:0000256" key="3">
    <source>
        <dbReference type="SAM" id="MobiDB-lite"/>
    </source>
</evidence>
<proteinExistence type="predicted"/>
<gene>
    <name evidence="7" type="ORF">PRLR5076_13060</name>
</gene>